<evidence type="ECO:0000313" key="3">
    <source>
        <dbReference type="Proteomes" id="UP000605670"/>
    </source>
</evidence>
<dbReference type="Proteomes" id="UP000605670">
    <property type="component" value="Unassembled WGS sequence"/>
</dbReference>
<name>A0A917BN76_9MICO</name>
<dbReference type="EMBL" id="BMEM01000002">
    <property type="protein sequence ID" value="GGF51336.1"/>
    <property type="molecule type" value="Genomic_DNA"/>
</dbReference>
<dbReference type="AlphaFoldDB" id="A0A917BN76"/>
<evidence type="ECO:0000313" key="2">
    <source>
        <dbReference type="EMBL" id="GGF51336.1"/>
    </source>
</evidence>
<sequence>MKNGRSPAPSGTPLRVYRTLPARVLGWVLVAVAVALAGLTLWDVLTDRAAGLLGPVALIVGLATAGWVVFLRPSAVLYDDGVLLRNVVTDVVVPFGAMREVTHQWALELTDEAGSRHAAWAVPVRRELVRRRAIDDFAETTRRRGYEGVTAQGAADEVQRALQRWRLDGGDHAAAPTVATRTIAWAPVVLVVLSVALGVATLLP</sequence>
<organism evidence="2 3">
    <name type="scientific">Ornithinimicrobium tianjinense</name>
    <dbReference type="NCBI Taxonomy" id="1195761"/>
    <lineage>
        <taxon>Bacteria</taxon>
        <taxon>Bacillati</taxon>
        <taxon>Actinomycetota</taxon>
        <taxon>Actinomycetes</taxon>
        <taxon>Micrococcales</taxon>
        <taxon>Ornithinimicrobiaceae</taxon>
        <taxon>Ornithinimicrobium</taxon>
    </lineage>
</organism>
<keyword evidence="3" id="KW-1185">Reference proteome</keyword>
<feature type="transmembrane region" description="Helical" evidence="1">
    <location>
        <begin position="183"/>
        <end position="203"/>
    </location>
</feature>
<gene>
    <name evidence="2" type="ORF">GCM10011366_18980</name>
</gene>
<evidence type="ECO:0000256" key="1">
    <source>
        <dbReference type="SAM" id="Phobius"/>
    </source>
</evidence>
<reference evidence="2" key="2">
    <citation type="submission" date="2020-09" db="EMBL/GenBank/DDBJ databases">
        <authorList>
            <person name="Sun Q."/>
            <person name="Zhou Y."/>
        </authorList>
    </citation>
    <scope>NUCLEOTIDE SEQUENCE</scope>
    <source>
        <strain evidence="2">CGMCC 1.12160</strain>
    </source>
</reference>
<protein>
    <recommendedName>
        <fullName evidence="4">PH domain-containing protein</fullName>
    </recommendedName>
</protein>
<keyword evidence="1" id="KW-0812">Transmembrane</keyword>
<proteinExistence type="predicted"/>
<feature type="transmembrane region" description="Helical" evidence="1">
    <location>
        <begin position="49"/>
        <end position="70"/>
    </location>
</feature>
<accession>A0A917BN76</accession>
<dbReference type="RefSeq" id="WP_188430161.1">
    <property type="nucleotide sequence ID" value="NZ_BAABKH010000001.1"/>
</dbReference>
<keyword evidence="1" id="KW-0472">Membrane</keyword>
<comment type="caution">
    <text evidence="2">The sequence shown here is derived from an EMBL/GenBank/DDBJ whole genome shotgun (WGS) entry which is preliminary data.</text>
</comment>
<feature type="transmembrane region" description="Helical" evidence="1">
    <location>
        <begin position="20"/>
        <end position="42"/>
    </location>
</feature>
<evidence type="ECO:0008006" key="4">
    <source>
        <dbReference type="Google" id="ProtNLM"/>
    </source>
</evidence>
<reference evidence="2" key="1">
    <citation type="journal article" date="2014" name="Int. J. Syst. Evol. Microbiol.">
        <title>Complete genome sequence of Corynebacterium casei LMG S-19264T (=DSM 44701T), isolated from a smear-ripened cheese.</title>
        <authorList>
            <consortium name="US DOE Joint Genome Institute (JGI-PGF)"/>
            <person name="Walter F."/>
            <person name="Albersmeier A."/>
            <person name="Kalinowski J."/>
            <person name="Ruckert C."/>
        </authorList>
    </citation>
    <scope>NUCLEOTIDE SEQUENCE</scope>
    <source>
        <strain evidence="2">CGMCC 1.12160</strain>
    </source>
</reference>
<keyword evidence="1" id="KW-1133">Transmembrane helix</keyword>